<sequence length="154" mass="18064">THNKVENFKKLIKRLHNHGMIVQGGIIFGFDEDKPDIFDLTLEKMSDLGMDVVEVNILTPYPGTPLFDRLEKAGRIISRDWARYNQVEVVFQPKHMTPEELFEGARKVSKEFYSPLNIIRRTVKIIKYTKSPMGFFPAGGNLSYRRYYKRDFNF</sequence>
<dbReference type="PANTHER" id="PTHR43409">
    <property type="entry name" value="ANAEROBIC MAGNESIUM-PROTOPORPHYRIN IX MONOMETHYL ESTER CYCLASE-RELATED"/>
    <property type="match status" value="1"/>
</dbReference>
<dbReference type="Gene3D" id="3.30.750.200">
    <property type="match status" value="1"/>
</dbReference>
<dbReference type="EMBL" id="BARS01015424">
    <property type="protein sequence ID" value="GAF90300.1"/>
    <property type="molecule type" value="Genomic_DNA"/>
</dbReference>
<accession>X0UP65</accession>
<dbReference type="InterPro" id="IPR058240">
    <property type="entry name" value="rSAM_sf"/>
</dbReference>
<proteinExistence type="predicted"/>
<keyword evidence="4" id="KW-0408">Iron</keyword>
<dbReference type="GO" id="GO:0051536">
    <property type="term" value="F:iron-sulfur cluster binding"/>
    <property type="evidence" value="ECO:0007669"/>
    <property type="project" value="UniProtKB-KW"/>
</dbReference>
<gene>
    <name evidence="7" type="ORF">S01H1_25523</name>
</gene>
<reference evidence="7" key="1">
    <citation type="journal article" date="2014" name="Front. Microbiol.">
        <title>High frequency of phylogenetically diverse reductive dehalogenase-homologous genes in deep subseafloor sedimentary metagenomes.</title>
        <authorList>
            <person name="Kawai M."/>
            <person name="Futagami T."/>
            <person name="Toyoda A."/>
            <person name="Takaki Y."/>
            <person name="Nishi S."/>
            <person name="Hori S."/>
            <person name="Arai W."/>
            <person name="Tsubouchi T."/>
            <person name="Morono Y."/>
            <person name="Uchiyama I."/>
            <person name="Ito T."/>
            <person name="Fujiyama A."/>
            <person name="Inagaki F."/>
            <person name="Takami H."/>
        </authorList>
    </citation>
    <scope>NUCLEOTIDE SEQUENCE</scope>
    <source>
        <strain evidence="7">Expedition CK06-06</strain>
    </source>
</reference>
<dbReference type="PANTHER" id="PTHR43409:SF7">
    <property type="entry name" value="BLL1977 PROTEIN"/>
    <property type="match status" value="1"/>
</dbReference>
<feature type="non-terminal residue" evidence="7">
    <location>
        <position position="1"/>
    </location>
</feature>
<evidence type="ECO:0000313" key="7">
    <source>
        <dbReference type="EMBL" id="GAF90300.1"/>
    </source>
</evidence>
<keyword evidence="2" id="KW-0949">S-adenosyl-L-methionine</keyword>
<dbReference type="Pfam" id="PF13282">
    <property type="entry name" value="DUF4070"/>
    <property type="match status" value="1"/>
</dbReference>
<evidence type="ECO:0000256" key="2">
    <source>
        <dbReference type="ARBA" id="ARBA00022691"/>
    </source>
</evidence>
<dbReference type="GO" id="GO:0046872">
    <property type="term" value="F:metal ion binding"/>
    <property type="evidence" value="ECO:0007669"/>
    <property type="project" value="UniProtKB-KW"/>
</dbReference>
<evidence type="ECO:0000256" key="5">
    <source>
        <dbReference type="ARBA" id="ARBA00023014"/>
    </source>
</evidence>
<organism evidence="7">
    <name type="scientific">marine sediment metagenome</name>
    <dbReference type="NCBI Taxonomy" id="412755"/>
    <lineage>
        <taxon>unclassified sequences</taxon>
        <taxon>metagenomes</taxon>
        <taxon>ecological metagenomes</taxon>
    </lineage>
</organism>
<keyword evidence="3" id="KW-0479">Metal-binding</keyword>
<dbReference type="SUPFAM" id="SSF102114">
    <property type="entry name" value="Radical SAM enzymes"/>
    <property type="match status" value="1"/>
</dbReference>
<keyword evidence="5" id="KW-0411">Iron-sulfur</keyword>
<dbReference type="InterPro" id="IPR025274">
    <property type="entry name" value="DUF4070"/>
</dbReference>
<dbReference type="GO" id="GO:0005829">
    <property type="term" value="C:cytosol"/>
    <property type="evidence" value="ECO:0007669"/>
    <property type="project" value="TreeGrafter"/>
</dbReference>
<comment type="caution">
    <text evidence="7">The sequence shown here is derived from an EMBL/GenBank/DDBJ whole genome shotgun (WGS) entry which is preliminary data.</text>
</comment>
<feature type="domain" description="DUF4070" evidence="6">
    <location>
        <begin position="64"/>
        <end position="132"/>
    </location>
</feature>
<comment type="cofactor">
    <cofactor evidence="1">
        <name>[4Fe-4S] cluster</name>
        <dbReference type="ChEBI" id="CHEBI:49883"/>
    </cofactor>
</comment>
<evidence type="ECO:0000256" key="4">
    <source>
        <dbReference type="ARBA" id="ARBA00023004"/>
    </source>
</evidence>
<evidence type="ECO:0000259" key="6">
    <source>
        <dbReference type="Pfam" id="PF13282"/>
    </source>
</evidence>
<dbReference type="InterPro" id="IPR051198">
    <property type="entry name" value="BchE-like"/>
</dbReference>
<dbReference type="AlphaFoldDB" id="X0UP65"/>
<protein>
    <recommendedName>
        <fullName evidence="6">DUF4070 domain-containing protein</fullName>
    </recommendedName>
</protein>
<evidence type="ECO:0000256" key="1">
    <source>
        <dbReference type="ARBA" id="ARBA00001966"/>
    </source>
</evidence>
<evidence type="ECO:0000256" key="3">
    <source>
        <dbReference type="ARBA" id="ARBA00022723"/>
    </source>
</evidence>
<name>X0UP65_9ZZZZ</name>